<keyword evidence="11" id="KW-1185">Reference proteome</keyword>
<proteinExistence type="predicted"/>
<name>A0ABU8XQ80_9PROT</name>
<dbReference type="InterPro" id="IPR013858">
    <property type="entry name" value="Peptidase_M10B_C"/>
</dbReference>
<evidence type="ECO:0000256" key="3">
    <source>
        <dbReference type="ARBA" id="ARBA00004613"/>
    </source>
</evidence>
<evidence type="ECO:0000313" key="10">
    <source>
        <dbReference type="EMBL" id="MEK0083377.1"/>
    </source>
</evidence>
<evidence type="ECO:0000259" key="9">
    <source>
        <dbReference type="Pfam" id="PF08548"/>
    </source>
</evidence>
<accession>A0ABU8XQ80</accession>
<sequence length="503" mass="52953">MPYYYGTVGDDVINGSDWDDYIYGGPNGYYWDGPGRDTLYGNGGNDYLYGGESADKLYGGAGNDYLNGYTGNDEYYFSGSFGQDTIEDYYGSNKVVFTDLDISDVSFEYDGDDLFIMKNGSSDRVAIRDYHDYSGYYTIQFADGIWTNGPTNGNDTLIGTWGDDRIDALAGNDSVSGGWGNDTLTGNTGNDRLYGEGGDDWLIGGPGNDVLDGGVGSDWANYWRDGGTGGVTVDLALGRATRGGETDTLYSIENVGGTDYNDTIKGNSLANYLTGGNGNDSIYGVDGNDLLAGGNGNDLLDGGTGSDTVTYEVSGAAVKIDLGLAKGMRGSEVDRFVGIENAKGSSFADEIRGSSGANELNGLGGNDTLYGGAGNDVLYGGTGNDRIIGQTGYDRMYGEAGKDVFDINPGDTGIGPGHRDIIVDFQRGSDKIDLASFDANASRAGDQAFTFIGTNGFTAAGQLHYLYDGSNTIVQASTDADSQPELEIQLTGRIALTAADFVL</sequence>
<dbReference type="InterPro" id="IPR001343">
    <property type="entry name" value="Hemolysn_Ca-bd"/>
</dbReference>
<evidence type="ECO:0000256" key="6">
    <source>
        <dbReference type="ARBA" id="ARBA00022737"/>
    </source>
</evidence>
<comment type="subcellular location">
    <subcellularLocation>
        <location evidence="2">Membrane</location>
    </subcellularLocation>
    <subcellularLocation>
        <location evidence="3">Secreted</location>
    </subcellularLocation>
</comment>
<dbReference type="RefSeq" id="WP_418159218.1">
    <property type="nucleotide sequence ID" value="NZ_JBBLZC010000007.1"/>
</dbReference>
<dbReference type="Proteomes" id="UP001375743">
    <property type="component" value="Unassembled WGS sequence"/>
</dbReference>
<gene>
    <name evidence="10" type="ORF">U1T56_09435</name>
</gene>
<dbReference type="Pfam" id="PF08548">
    <property type="entry name" value="Peptidase_M10_C"/>
    <property type="match status" value="1"/>
</dbReference>
<keyword evidence="5" id="KW-0800">Toxin</keyword>
<dbReference type="PRINTS" id="PR00313">
    <property type="entry name" value="CABNDNGRPT"/>
</dbReference>
<dbReference type="InterPro" id="IPR050557">
    <property type="entry name" value="RTX_toxin/Mannuronan_C5-epim"/>
</dbReference>
<organism evidence="10 11">
    <name type="scientific">Benzoatithermus flavus</name>
    <dbReference type="NCBI Taxonomy" id="3108223"/>
    <lineage>
        <taxon>Bacteria</taxon>
        <taxon>Pseudomonadati</taxon>
        <taxon>Pseudomonadota</taxon>
        <taxon>Alphaproteobacteria</taxon>
        <taxon>Geminicoccales</taxon>
        <taxon>Geminicoccaceae</taxon>
        <taxon>Benzoatithermus</taxon>
    </lineage>
</organism>
<evidence type="ECO:0000313" key="11">
    <source>
        <dbReference type="Proteomes" id="UP001375743"/>
    </source>
</evidence>
<dbReference type="PRINTS" id="PR01488">
    <property type="entry name" value="RTXTOXINA"/>
</dbReference>
<feature type="domain" description="Peptidase M10 serralysin C-terminal" evidence="9">
    <location>
        <begin position="361"/>
        <end position="502"/>
    </location>
</feature>
<dbReference type="SUPFAM" id="SSF51120">
    <property type="entry name" value="beta-Roll"/>
    <property type="match status" value="4"/>
</dbReference>
<dbReference type="Pfam" id="PF00353">
    <property type="entry name" value="HemolysinCabind"/>
    <property type="match status" value="6"/>
</dbReference>
<protein>
    <submittedName>
        <fullName evidence="10">Calcium-binding protein</fullName>
    </submittedName>
</protein>
<keyword evidence="4" id="KW-0964">Secreted</keyword>
<keyword evidence="7" id="KW-0843">Virulence</keyword>
<dbReference type="EMBL" id="JBBLZC010000007">
    <property type="protein sequence ID" value="MEK0083377.1"/>
    <property type="molecule type" value="Genomic_DNA"/>
</dbReference>
<dbReference type="PANTHER" id="PTHR38340">
    <property type="entry name" value="S-LAYER PROTEIN"/>
    <property type="match status" value="1"/>
</dbReference>
<dbReference type="InterPro" id="IPR003995">
    <property type="entry name" value="RTX_toxin_determinant-A"/>
</dbReference>
<dbReference type="PANTHER" id="PTHR38340:SF1">
    <property type="entry name" value="S-LAYER PROTEIN"/>
    <property type="match status" value="1"/>
</dbReference>
<comment type="cofactor">
    <cofactor evidence="1">
        <name>Ca(2+)</name>
        <dbReference type="ChEBI" id="CHEBI:29108"/>
    </cofactor>
</comment>
<keyword evidence="8" id="KW-0472">Membrane</keyword>
<dbReference type="Gene3D" id="2.150.10.10">
    <property type="entry name" value="Serralysin-like metalloprotease, C-terminal"/>
    <property type="match status" value="4"/>
</dbReference>
<reference evidence="10 11" key="1">
    <citation type="submission" date="2024-01" db="EMBL/GenBank/DDBJ databases">
        <title>Multi-omics insights into the function and evolution of sodium benzoate biodegradation pathways in Benzoatithermus flavus gen. nov., sp. nov. from hot spring.</title>
        <authorList>
            <person name="Hu C.-J."/>
            <person name="Li W.-J."/>
        </authorList>
    </citation>
    <scope>NUCLEOTIDE SEQUENCE [LARGE SCALE GENOMIC DNA]</scope>
    <source>
        <strain evidence="10 11">SYSU G07066</strain>
    </source>
</reference>
<evidence type="ECO:0000256" key="5">
    <source>
        <dbReference type="ARBA" id="ARBA00022656"/>
    </source>
</evidence>
<dbReference type="PROSITE" id="PS00330">
    <property type="entry name" value="HEMOLYSIN_CALCIUM"/>
    <property type="match status" value="6"/>
</dbReference>
<dbReference type="InterPro" id="IPR011049">
    <property type="entry name" value="Serralysin-like_metalloprot_C"/>
</dbReference>
<comment type="caution">
    <text evidence="10">The sequence shown here is derived from an EMBL/GenBank/DDBJ whole genome shotgun (WGS) entry which is preliminary data.</text>
</comment>
<evidence type="ECO:0000256" key="7">
    <source>
        <dbReference type="ARBA" id="ARBA00023026"/>
    </source>
</evidence>
<evidence type="ECO:0000256" key="4">
    <source>
        <dbReference type="ARBA" id="ARBA00022525"/>
    </source>
</evidence>
<evidence type="ECO:0000256" key="8">
    <source>
        <dbReference type="ARBA" id="ARBA00023136"/>
    </source>
</evidence>
<evidence type="ECO:0000256" key="1">
    <source>
        <dbReference type="ARBA" id="ARBA00001913"/>
    </source>
</evidence>
<dbReference type="InterPro" id="IPR018511">
    <property type="entry name" value="Hemolysin-typ_Ca-bd_CS"/>
</dbReference>
<keyword evidence="6" id="KW-0677">Repeat</keyword>
<evidence type="ECO:0000256" key="2">
    <source>
        <dbReference type="ARBA" id="ARBA00004370"/>
    </source>
</evidence>